<feature type="region of interest" description="Disordered" evidence="2">
    <location>
        <begin position="518"/>
        <end position="613"/>
    </location>
</feature>
<gene>
    <name evidence="3" type="ORF">DTER00134_LOCUS18294</name>
</gene>
<feature type="region of interest" description="Disordered" evidence="2">
    <location>
        <begin position="1"/>
        <end position="27"/>
    </location>
</feature>
<dbReference type="AlphaFoldDB" id="A0A7S3R5K2"/>
<sequence length="1137" mass="120620">MFKLPLLQPHLTGTQNGTDGGGKTSGTATPTKIGYGSFLSHTWPLKEPSTGLDFNGGSAEVKDWEAQGRDITSEVTCSEKYKSLALHAEVKLAEALERCTRLCPDAYNSEGEGKPNKLKTAVCSQLLGEFAELCGPFGSALKTIRDELVQSIYSPLYASDRGLLVFDQIPWFKVAERLESEKEMMLEERRRFQEMLNQQQAMIGRIEEQVGIYQHATASAQQELLFLRGRVEALSKSEESARLEAKTGREELKRARKEWLKMKDDLDGERDAHKQTKAQADHDISALQQHMRVLNGLVQQAEKTAQEAQHSLAGWVPPDEVEEIQAKAMQLGKELSSTKSKLLRAEEKLKAQAEAMGTMTPRPSWKALHVYGIHESKGKGTQALVAAAAQKLASQAESLQSACEHAQLVQAVNLPEPMPREIQLAVTTDASAYFITEEPSASPSKVQVEGLGLGPNVPRCLRWTAGELIEVPVLGQQEAEVMVMQVLEAKRIYDAHHMPEHLQSFLYIYLSTQCSKLGSSPAASPAPSNATSISRDSSGRPSSGLRSSGTQRPPSGSSGQSSPHGSGAAHSGSGASLMQQPKGMRGTVRSTSLSLKASAGRESKGPSPPAQADHAEVVKHAYGLYHALRSHSAVSPILRLFWRVLSGALPEEAISQQRLLFGAVAHAARRIAYAHATMVAHQRGAAPAATNPGSNNNDKMNAMARETEAEADEHMEGAADQLASSTAKARKGKRGQRGGRLRTASPGGDPDKGEEEEEEAGEREKSAEAAPQVAIDPCDLIVSTEHMQGALQALLPGRSASELQVLLDAYSSCVASLSQQQQQQSMITVHEGSSSPDSMPSGACSLPHLEGLLQPLVLGCSTKAIAVQASTTAAGNTDWQGSRDDASRERKVQAFTGRAVGTTLSDGFVSMLLEELVDELEEASSNLTAAIFAATTAAASSPAAESGSGGRNESIAGSRGPSRASSPTLPLLPPALEPSAAPDQAIPARTSAPSPTEPAPRQTSSAFLLLGQKVPAAALVEAMVGVGLAPSDAARVVTGTLGCGTPGGASLGETLVAAWRHGMLDGVPVWSNLAAAAARATMLLQRPGMHDVQGMLTWVERLCSNMISPAGRQEDAEGGNEGEGVGQERGKDEDKAV</sequence>
<feature type="region of interest" description="Disordered" evidence="2">
    <location>
        <begin position="706"/>
        <end position="772"/>
    </location>
</feature>
<feature type="compositionally biased region" description="Basic and acidic residues" evidence="2">
    <location>
        <begin position="1126"/>
        <end position="1137"/>
    </location>
</feature>
<dbReference type="EMBL" id="HBIP01030170">
    <property type="protein sequence ID" value="CAE0503221.1"/>
    <property type="molecule type" value="Transcribed_RNA"/>
</dbReference>
<feature type="coiled-coil region" evidence="1">
    <location>
        <begin position="238"/>
        <end position="355"/>
    </location>
</feature>
<feature type="region of interest" description="Disordered" evidence="2">
    <location>
        <begin position="940"/>
        <end position="1003"/>
    </location>
</feature>
<feature type="compositionally biased region" description="Basic residues" evidence="2">
    <location>
        <begin position="728"/>
        <end position="740"/>
    </location>
</feature>
<accession>A0A7S3R5K2</accession>
<feature type="compositionally biased region" description="Acidic residues" evidence="2">
    <location>
        <begin position="752"/>
        <end position="761"/>
    </location>
</feature>
<feature type="compositionally biased region" description="Polar residues" evidence="2">
    <location>
        <begin position="871"/>
        <end position="880"/>
    </location>
</feature>
<evidence type="ECO:0000256" key="2">
    <source>
        <dbReference type="SAM" id="MobiDB-lite"/>
    </source>
</evidence>
<feature type="coiled-coil region" evidence="1">
    <location>
        <begin position="175"/>
        <end position="209"/>
    </location>
</feature>
<organism evidence="3">
    <name type="scientific">Dunaliella tertiolecta</name>
    <name type="common">Green alga</name>
    <dbReference type="NCBI Taxonomy" id="3047"/>
    <lineage>
        <taxon>Eukaryota</taxon>
        <taxon>Viridiplantae</taxon>
        <taxon>Chlorophyta</taxon>
        <taxon>core chlorophytes</taxon>
        <taxon>Chlorophyceae</taxon>
        <taxon>CS clade</taxon>
        <taxon>Chlamydomonadales</taxon>
        <taxon>Dunaliellaceae</taxon>
        <taxon>Dunaliella</taxon>
    </lineage>
</organism>
<feature type="region of interest" description="Disordered" evidence="2">
    <location>
        <begin position="871"/>
        <end position="890"/>
    </location>
</feature>
<feature type="compositionally biased region" description="Basic and acidic residues" evidence="2">
    <location>
        <begin position="881"/>
        <end position="890"/>
    </location>
</feature>
<reference evidence="3" key="1">
    <citation type="submission" date="2021-01" db="EMBL/GenBank/DDBJ databases">
        <authorList>
            <person name="Corre E."/>
            <person name="Pelletier E."/>
            <person name="Niang G."/>
            <person name="Scheremetjew M."/>
            <person name="Finn R."/>
            <person name="Kale V."/>
            <person name="Holt S."/>
            <person name="Cochrane G."/>
            <person name="Meng A."/>
            <person name="Brown T."/>
            <person name="Cohen L."/>
        </authorList>
    </citation>
    <scope>NUCLEOTIDE SEQUENCE</scope>
    <source>
        <strain evidence="3">CCMP1320</strain>
    </source>
</reference>
<evidence type="ECO:0008006" key="4">
    <source>
        <dbReference type="Google" id="ProtNLM"/>
    </source>
</evidence>
<evidence type="ECO:0000256" key="1">
    <source>
        <dbReference type="SAM" id="Coils"/>
    </source>
</evidence>
<feature type="compositionally biased region" description="Low complexity" evidence="2">
    <location>
        <begin position="519"/>
        <end position="576"/>
    </location>
</feature>
<keyword evidence="1" id="KW-0175">Coiled coil</keyword>
<protein>
    <recommendedName>
        <fullName evidence="4">Translin-associated factor X-interacting protein 1 N-terminal domain-containing protein</fullName>
    </recommendedName>
</protein>
<proteinExistence type="predicted"/>
<name>A0A7S3R5K2_DUNTE</name>
<feature type="region of interest" description="Disordered" evidence="2">
    <location>
        <begin position="1109"/>
        <end position="1137"/>
    </location>
</feature>
<feature type="compositionally biased region" description="Basic and acidic residues" evidence="2">
    <location>
        <begin position="706"/>
        <end position="717"/>
    </location>
</feature>
<evidence type="ECO:0000313" key="3">
    <source>
        <dbReference type="EMBL" id="CAE0503221.1"/>
    </source>
</evidence>